<reference evidence="3" key="1">
    <citation type="submission" date="2017-08" db="EMBL/GenBank/DDBJ databases">
        <authorList>
            <person name="Imhoff J.F."/>
            <person name="Rahn T."/>
            <person name="Kuenzel S."/>
            <person name="Neulinger S.C."/>
        </authorList>
    </citation>
    <scope>NUCLEOTIDE SEQUENCE</scope>
    <source>
        <strain evidence="3">DSM 9154</strain>
    </source>
</reference>
<evidence type="ECO:0000313" key="4">
    <source>
        <dbReference type="Proteomes" id="UP000778970"/>
    </source>
</evidence>
<keyword evidence="2" id="KW-1133">Transmembrane helix</keyword>
<name>A0A934V198_9PROT</name>
<evidence type="ECO:0000313" key="3">
    <source>
        <dbReference type="EMBL" id="MBK1698516.1"/>
    </source>
</evidence>
<organism evidence="3 4">
    <name type="scientific">Rhodovibrio salinarum</name>
    <dbReference type="NCBI Taxonomy" id="1087"/>
    <lineage>
        <taxon>Bacteria</taxon>
        <taxon>Pseudomonadati</taxon>
        <taxon>Pseudomonadota</taxon>
        <taxon>Alphaproteobacteria</taxon>
        <taxon>Rhodospirillales</taxon>
        <taxon>Rhodovibrionaceae</taxon>
        <taxon>Rhodovibrio</taxon>
    </lineage>
</organism>
<feature type="transmembrane region" description="Helical" evidence="2">
    <location>
        <begin position="45"/>
        <end position="69"/>
    </location>
</feature>
<protein>
    <submittedName>
        <fullName evidence="3">Uncharacterized protein</fullName>
    </submittedName>
</protein>
<proteinExistence type="predicted"/>
<dbReference type="EMBL" id="NRRE01000028">
    <property type="protein sequence ID" value="MBK1698516.1"/>
    <property type="molecule type" value="Genomic_DNA"/>
</dbReference>
<sequence length="72" mass="7466">MGRGDGVNARQRAPATSMADDPGQSIQGYRAARRRLVARVAVNPVGVWATGVMLALVATSALVAGVFSLSLR</sequence>
<reference evidence="3" key="2">
    <citation type="journal article" date="2020" name="Microorganisms">
        <title>Osmotic Adaptation and Compatible Solute Biosynthesis of Phototrophic Bacteria as Revealed from Genome Analyses.</title>
        <authorList>
            <person name="Imhoff J.F."/>
            <person name="Rahn T."/>
            <person name="Kunzel S."/>
            <person name="Keller A."/>
            <person name="Neulinger S.C."/>
        </authorList>
    </citation>
    <scope>NUCLEOTIDE SEQUENCE</scope>
    <source>
        <strain evidence="3">DSM 9154</strain>
    </source>
</reference>
<evidence type="ECO:0000256" key="1">
    <source>
        <dbReference type="SAM" id="MobiDB-lite"/>
    </source>
</evidence>
<dbReference type="Proteomes" id="UP000778970">
    <property type="component" value="Unassembled WGS sequence"/>
</dbReference>
<keyword evidence="2" id="KW-0812">Transmembrane</keyword>
<evidence type="ECO:0000256" key="2">
    <source>
        <dbReference type="SAM" id="Phobius"/>
    </source>
</evidence>
<keyword evidence="2" id="KW-0472">Membrane</keyword>
<keyword evidence="4" id="KW-1185">Reference proteome</keyword>
<dbReference type="AlphaFoldDB" id="A0A934V198"/>
<accession>A0A934V198</accession>
<comment type="caution">
    <text evidence="3">The sequence shown here is derived from an EMBL/GenBank/DDBJ whole genome shotgun (WGS) entry which is preliminary data.</text>
</comment>
<feature type="region of interest" description="Disordered" evidence="1">
    <location>
        <begin position="1"/>
        <end position="26"/>
    </location>
</feature>
<gene>
    <name evidence="3" type="ORF">CKO21_14805</name>
</gene>